<dbReference type="Proteomes" id="UP000603627">
    <property type="component" value="Unassembled WGS sequence"/>
</dbReference>
<feature type="region of interest" description="Disordered" evidence="7">
    <location>
        <begin position="1258"/>
        <end position="1320"/>
    </location>
</feature>
<evidence type="ECO:0000259" key="8">
    <source>
        <dbReference type="Pfam" id="PF04118"/>
    </source>
</evidence>
<comment type="subcellular location">
    <subcellularLocation>
        <location evidence="1">Golgi apparatus membrane</location>
        <topology evidence="1">Peripheral membrane protein</topology>
    </subcellularLocation>
</comment>
<feature type="domain" description="DOP1-like C-terminal" evidence="10">
    <location>
        <begin position="1911"/>
        <end position="2411"/>
    </location>
</feature>
<feature type="domain" description="DOP1-like TPR" evidence="11">
    <location>
        <begin position="1370"/>
        <end position="1744"/>
    </location>
</feature>
<dbReference type="Pfam" id="PF24597">
    <property type="entry name" value="TPR_DOP1_M"/>
    <property type="match status" value="1"/>
</dbReference>
<gene>
    <name evidence="12" type="primary">Dopey1</name>
    <name evidence="12" type="ORF">CALORN_R08134</name>
</gene>
<name>A0A851ZMW8_CALOR</name>
<dbReference type="InterPro" id="IPR007249">
    <property type="entry name" value="DOP1_N"/>
</dbReference>
<feature type="domain" description="DOP1 N-terminal" evidence="8">
    <location>
        <begin position="11"/>
        <end position="295"/>
    </location>
</feature>
<feature type="compositionally biased region" description="Low complexity" evidence="7">
    <location>
        <begin position="1206"/>
        <end position="1225"/>
    </location>
</feature>
<feature type="non-terminal residue" evidence="12">
    <location>
        <position position="1"/>
    </location>
</feature>
<evidence type="ECO:0000259" key="9">
    <source>
        <dbReference type="Pfam" id="PF24597"/>
    </source>
</evidence>
<dbReference type="GO" id="GO:0015031">
    <property type="term" value="P:protein transport"/>
    <property type="evidence" value="ECO:0007669"/>
    <property type="project" value="UniProtKB-KW"/>
</dbReference>
<evidence type="ECO:0000259" key="10">
    <source>
        <dbReference type="Pfam" id="PF24598"/>
    </source>
</evidence>
<feature type="non-terminal residue" evidence="12">
    <location>
        <position position="2472"/>
    </location>
</feature>
<dbReference type="GO" id="GO:0000139">
    <property type="term" value="C:Golgi membrane"/>
    <property type="evidence" value="ECO:0007669"/>
    <property type="project" value="UniProtKB-SubCell"/>
</dbReference>
<dbReference type="InterPro" id="IPR056458">
    <property type="entry name" value="TPR_DOP1_M"/>
</dbReference>
<feature type="domain" description="DOP1-like middle TPR" evidence="9">
    <location>
        <begin position="319"/>
        <end position="473"/>
    </location>
</feature>
<dbReference type="Pfam" id="PF04118">
    <property type="entry name" value="Dopey_N"/>
    <property type="match status" value="1"/>
</dbReference>
<reference evidence="12" key="1">
    <citation type="submission" date="2019-09" db="EMBL/GenBank/DDBJ databases">
        <title>Bird 10,000 Genomes (B10K) Project - Family phase.</title>
        <authorList>
            <person name="Zhang G."/>
        </authorList>
    </citation>
    <scope>NUCLEOTIDE SEQUENCE</scope>
    <source>
        <strain evidence="12">B10K-DU-015-28</strain>
        <tissue evidence="12">Muscle</tissue>
    </source>
</reference>
<feature type="region of interest" description="Disordered" evidence="7">
    <location>
        <begin position="567"/>
        <end position="600"/>
    </location>
</feature>
<dbReference type="GO" id="GO:0005802">
    <property type="term" value="C:trans-Golgi network"/>
    <property type="evidence" value="ECO:0007669"/>
    <property type="project" value="TreeGrafter"/>
</dbReference>
<dbReference type="InterPro" id="IPR056459">
    <property type="entry name" value="TPR_DOP1"/>
</dbReference>
<evidence type="ECO:0000313" key="13">
    <source>
        <dbReference type="Proteomes" id="UP000603627"/>
    </source>
</evidence>
<evidence type="ECO:0000313" key="12">
    <source>
        <dbReference type="EMBL" id="NXE62457.1"/>
    </source>
</evidence>
<dbReference type="Pfam" id="PF24598">
    <property type="entry name" value="DOP1_C"/>
    <property type="match status" value="1"/>
</dbReference>
<dbReference type="GO" id="GO:0005768">
    <property type="term" value="C:endosome"/>
    <property type="evidence" value="ECO:0007669"/>
    <property type="project" value="TreeGrafter"/>
</dbReference>
<feature type="region of interest" description="Disordered" evidence="7">
    <location>
        <begin position="1234"/>
        <end position="1253"/>
    </location>
</feature>
<feature type="compositionally biased region" description="Basic and acidic residues" evidence="7">
    <location>
        <begin position="721"/>
        <end position="732"/>
    </location>
</feature>
<evidence type="ECO:0000256" key="6">
    <source>
        <dbReference type="ARBA" id="ARBA00046326"/>
    </source>
</evidence>
<evidence type="ECO:0000256" key="1">
    <source>
        <dbReference type="ARBA" id="ARBA00004395"/>
    </source>
</evidence>
<evidence type="ECO:0000256" key="3">
    <source>
        <dbReference type="ARBA" id="ARBA00022927"/>
    </source>
</evidence>
<comment type="similarity">
    <text evidence="6">Belongs to the DOP1 family.</text>
</comment>
<evidence type="ECO:0000259" key="11">
    <source>
        <dbReference type="Pfam" id="PF24601"/>
    </source>
</evidence>
<dbReference type="PANTHER" id="PTHR14042:SF22">
    <property type="entry name" value="PROTEIN DOPEY-1"/>
    <property type="match status" value="1"/>
</dbReference>
<keyword evidence="5" id="KW-0472">Membrane</keyword>
<keyword evidence="13" id="KW-1185">Reference proteome</keyword>
<feature type="region of interest" description="Disordered" evidence="7">
    <location>
        <begin position="1201"/>
        <end position="1227"/>
    </location>
</feature>
<evidence type="ECO:0000256" key="5">
    <source>
        <dbReference type="ARBA" id="ARBA00023136"/>
    </source>
</evidence>
<proteinExistence type="inferred from homology"/>
<keyword evidence="4" id="KW-0333">Golgi apparatus</keyword>
<keyword evidence="2" id="KW-0813">Transport</keyword>
<keyword evidence="3" id="KW-0653">Protein transport</keyword>
<dbReference type="InterPro" id="IPR056457">
    <property type="entry name" value="DOP1_C"/>
</dbReference>
<feature type="region of interest" description="Disordered" evidence="7">
    <location>
        <begin position="711"/>
        <end position="736"/>
    </location>
</feature>
<dbReference type="PANTHER" id="PTHR14042">
    <property type="entry name" value="DOPEY-RELATED"/>
    <property type="match status" value="1"/>
</dbReference>
<dbReference type="Pfam" id="PF24601">
    <property type="entry name" value="TPR_DOP1"/>
    <property type="match status" value="1"/>
</dbReference>
<sequence length="2472" mass="277875">MNTEELELLTDSKYRNYVAAVDKALKNFEYSSEWADLISALGKLNKVLQNNAKYQVVPKKLTIGKRLAQCLHPALPGGVHRKALETYEIIFKIIGPKRLAKDLFLYSSGLFPLLANAAMSVKPTLLSLYEIYYLPLGKTLKPGLQGLLTGILPGLEEGSEYYERTNTLLEKVASAVDQSAFYSALWGSLLTSPAVRLPGITYVLSHLNRKLSMEDQLYIIGSDIELMVEAVSTSVQDTSVLVQRSTLDLILFCFPFHMSQATRPDMIRILSAALHVVLRRDMSLNRRLYAWLLGFDNNGALVGPRSTRHSNPEEHATYYFNTFSKEMLVQAMVGILQVNGQGEESTLMQDLKPFRILISLLDKPELGPAILEDVLIEVFRTLYTQCKAELELQTEPSFNKDHTQLSSKLRENKKTAELIKTANLLFNSFEPYYMWDYIARWFEECCRRTLHARLQTGPGGDSEQSELPLTNFCLLVDFLLDIVSLPTRSMRVLCQETYIEIQTEHLPQLLLRMISALTSHLHTLHLSELTDSLRLCSKILSKVQPPLLSAGTDRILQLPTGQSSSIKEWENKKVPSVSLENPNDVFEDGENPPSSRSSESGFTEFVQYQADTTDDIDRALNEGHGAPGIPIVGSTSSETETASTVGSEETIVQPPSIMTQGTATRSGKTIQKTAMQCCLEYVQQFLTRFINLYIIQNNSLSQPLGAELLVDPTRGQGQSTKWDRESQDDAKVKKTSKKKAPKEYLPAFIAACQLYLECSSFPVYIAEGNRTSELHPGKPEVDCEQVQPPLWLQTLMNACKQASNFSVQGVTISLVMDLVGLTQSVALVTGENLNSVETAQPLSPNQGRVAVVIRPPLTQGNLRYMAEKTDFFKHIALTLWDQLGDGTPQHHQKSVELFYQLHNLVPSSSICEDVISQQLTHRDKAIRMEAHAKFAVLWHLTRDLHINKSSSFGRTFDRSLFIMLDSLNSLDGSTWSVGQAWLNQVLQRHDIARVLEPLLLLLLHPKTQRVSVQRVQAECYWTKSPNHPEEENEKQFMQKFSCADAFSHMPVSQGQLIIPKEGNEKQLGVDEMENFSLTVNPLSDRLSLLSTSSETIPMVVSDFDLPDHQAEILQSSDSGCSQSSTGDNISYEVETESLSAQDSSQTLKEDSPDEIVQQVVTDLICKVVSGLGEEVEPVKDSLHSEDASCKYSSLDSSVEVTKSDDQNIQSSQSSLLSNDSSQLLSASTETGLESLGDEMSRNNSSPCIAESQQSFSDLTLSSTESKSRKHSHSSIQFSFKGKQPEKMSEKETIVKEAGKQPGAKPKVKIAKKKDEEKKKAQTEKLKQTNVFFSDGLDLENWYSCGEGEISEIESDVGSPGMRKSPNFNIHPLYQHVLLYLQLYDSSRTLYAFSAIKAILKTNPSAFVSAISTTSVNNAYTPQLSLLQNLLARHRISVMGKDFYSHIPVDSNHNFRSSMYIEILISLCLYYMRSHYPTHVKVTSQDLIGNRNMQMMSIEILTLLFAELAKVIESSAKGFPSFISDMLSKCKVQKVILHCLLSSIFSAQKWHSEKIAGKNIVAVEEGFSEDSLINFSEDEFDNGSTLQSQLLKVLQRLIVLEHRVMTVPEENETVFDFVITDLEHIGPQQPMTSLQYLHSQPITCQGMFLCAVIRALHQHCACKMHPQWIGLITSTLPYMGKVLQRVVVSVTLQLCRNLDNLIQQYKYETGLSDNRPLWMASVTPPDMVLTLLEGITTIIHYCLLDPSTQYHQLLVNVDQKHLVEARNGILSILHMIMSSVTLLWSILHLADSSEKTTGAAAASITTINLGSTKNLRQQILELLGPISMNHGVHFMAAIAFVWNERRQNKNTSRTKVIPTACEEQLLLVELVRSISVMRTETVIQTVKEVLKQPPAIAKDKKHLSLEVCMLQFFYAYTQRIPVTSLVDSWAALLLLLKDSIQVGLPAPGQFLILGVLNEFIMKNPSLENKKDQRDLQDVTHKIVDAIGAIAGSSLEQTTWLRRNLEVKPSPKIMVDGNNLESDVEDMLSPAMETSNITPSVYSVHALTLLSEVLAHLLDMVFYSDEKERVIPLLVNIMHYVVPYLRNHSAHNASSYRACVQLLSSLSGYQYTRRAWKKEAFDLFMDSSFFQMDASCVNHWRAIMDNLMTHDKTTFRDLMTRVAVAQSSSLNLFANREAELEQRAMLLKRLAFAIFSSEVDQYQKYLPDIQERLVESLRLPQVPTLHSQVFLFFRVLLLRMSPQHLTSLWPTMITELVQVFLLMEQELTADEDISRTSGPSVAGLETTYTGGNGFSTSYNSQRWLNLYLSACKFLDLALALPSENLPQFQMYRWAFIPEASDDSGLEVRRQGTHQREFKPYVVRLAKLLRKKAKKNLEEDGSGKTLSWEPGHLLLTIYTVRSIEQLLPFFNVLSQVFNSKVTSRCVGHSGSPVLYPNCFPSKDIKMENLKTFSSKARQKIEEMVEKDFLEGIIKS</sequence>
<feature type="compositionally biased region" description="Polar residues" evidence="7">
    <location>
        <begin position="1241"/>
        <end position="1253"/>
    </location>
</feature>
<accession>A0A851ZMW8</accession>
<feature type="compositionally biased region" description="Basic and acidic residues" evidence="7">
    <location>
        <begin position="1282"/>
        <end position="1298"/>
    </location>
</feature>
<feature type="compositionally biased region" description="Low complexity" evidence="7">
    <location>
        <begin position="632"/>
        <end position="649"/>
    </location>
</feature>
<comment type="caution">
    <text evidence="12">The sequence shown here is derived from an EMBL/GenBank/DDBJ whole genome shotgun (WGS) entry which is preliminary data.</text>
</comment>
<evidence type="ECO:0000256" key="2">
    <source>
        <dbReference type="ARBA" id="ARBA00022448"/>
    </source>
</evidence>
<evidence type="ECO:0000256" key="4">
    <source>
        <dbReference type="ARBA" id="ARBA00023034"/>
    </source>
</evidence>
<protein>
    <submittedName>
        <fullName evidence="12">DOP1 protein</fullName>
    </submittedName>
</protein>
<dbReference type="InterPro" id="IPR040314">
    <property type="entry name" value="DOP1"/>
</dbReference>
<organism evidence="12 13">
    <name type="scientific">Calcarius ornatus</name>
    <name type="common">Chestnut-collared longspur</name>
    <dbReference type="NCBI Taxonomy" id="198940"/>
    <lineage>
        <taxon>Eukaryota</taxon>
        <taxon>Metazoa</taxon>
        <taxon>Chordata</taxon>
        <taxon>Craniata</taxon>
        <taxon>Vertebrata</taxon>
        <taxon>Euteleostomi</taxon>
        <taxon>Archelosauria</taxon>
        <taxon>Archosauria</taxon>
        <taxon>Dinosauria</taxon>
        <taxon>Saurischia</taxon>
        <taxon>Theropoda</taxon>
        <taxon>Coelurosauria</taxon>
        <taxon>Aves</taxon>
        <taxon>Neognathae</taxon>
        <taxon>Neoaves</taxon>
        <taxon>Telluraves</taxon>
        <taxon>Australaves</taxon>
        <taxon>Passeriformes</taxon>
        <taxon>Passeroidea</taxon>
        <taxon>Fringillidae</taxon>
        <taxon>Emberizinae</taxon>
        <taxon>Emberizini</taxon>
        <taxon>Calcarius</taxon>
    </lineage>
</organism>
<feature type="region of interest" description="Disordered" evidence="7">
    <location>
        <begin position="626"/>
        <end position="649"/>
    </location>
</feature>
<dbReference type="GO" id="GO:0006895">
    <property type="term" value="P:Golgi to endosome transport"/>
    <property type="evidence" value="ECO:0007669"/>
    <property type="project" value="InterPro"/>
</dbReference>
<dbReference type="EMBL" id="WBNL01000141">
    <property type="protein sequence ID" value="NXE62457.1"/>
    <property type="molecule type" value="Genomic_DNA"/>
</dbReference>
<evidence type="ECO:0000256" key="7">
    <source>
        <dbReference type="SAM" id="MobiDB-lite"/>
    </source>
</evidence>
<dbReference type="GO" id="GO:0005829">
    <property type="term" value="C:cytosol"/>
    <property type="evidence" value="ECO:0007669"/>
    <property type="project" value="GOC"/>
</dbReference>